<dbReference type="EC" id="3.1.3.-" evidence="2"/>
<dbReference type="RefSeq" id="WP_247414706.1">
    <property type="nucleotide sequence ID" value="NZ_JALLGW010000001.1"/>
</dbReference>
<dbReference type="InterPro" id="IPR036412">
    <property type="entry name" value="HAD-like_sf"/>
</dbReference>
<dbReference type="EMBL" id="JBHSQH010000001">
    <property type="protein sequence ID" value="MFC5971822.1"/>
    <property type="molecule type" value="Genomic_DNA"/>
</dbReference>
<dbReference type="SFLD" id="SFLDG01129">
    <property type="entry name" value="C1.5:_HAD__Beta-PGM__Phosphata"/>
    <property type="match status" value="1"/>
</dbReference>
<name>A0ABD5RN92_9EURY</name>
<comment type="similarity">
    <text evidence="1">Belongs to the HAD-like hydrolase superfamily.</text>
</comment>
<dbReference type="GO" id="GO:0016787">
    <property type="term" value="F:hydrolase activity"/>
    <property type="evidence" value="ECO:0007669"/>
    <property type="project" value="UniProtKB-KW"/>
</dbReference>
<dbReference type="PANTHER" id="PTHR43434">
    <property type="entry name" value="PHOSPHOGLYCOLATE PHOSPHATASE"/>
    <property type="match status" value="1"/>
</dbReference>
<dbReference type="Proteomes" id="UP001596099">
    <property type="component" value="Unassembled WGS sequence"/>
</dbReference>
<protein>
    <submittedName>
        <fullName evidence="2">HAD family hydrolase</fullName>
        <ecNumber evidence="2">3.1.3.-</ecNumber>
    </submittedName>
</protein>
<gene>
    <name evidence="2" type="ORF">ACFPYI_10810</name>
</gene>
<sequence>MTERATDPAVLFDLDGTLLRFDDYGAVVEGAFHTECGRCEEAWAVDFGDRFFEAFGALEPTPYRRAFAGTCERFDLDADPDALVAAIVDHECDLSAVPPGVRETLADLADAGHPLGVCSNGVRRVQRAKLAANDLLAPFTVVLTSYNVGAHKPDPAIFERARDRIGASEYVMVGDSDDDVEGARAAGMAALQVETGDEDDASFPSAVEVLDAL</sequence>
<dbReference type="SUPFAM" id="SSF56784">
    <property type="entry name" value="HAD-like"/>
    <property type="match status" value="1"/>
</dbReference>
<reference evidence="2 3" key="1">
    <citation type="journal article" date="2019" name="Int. J. Syst. Evol. Microbiol.">
        <title>The Global Catalogue of Microorganisms (GCM) 10K type strain sequencing project: providing services to taxonomists for standard genome sequencing and annotation.</title>
        <authorList>
            <consortium name="The Broad Institute Genomics Platform"/>
            <consortium name="The Broad Institute Genome Sequencing Center for Infectious Disease"/>
            <person name="Wu L."/>
            <person name="Ma J."/>
        </authorList>
    </citation>
    <scope>NUCLEOTIDE SEQUENCE [LARGE SCALE GENOMIC DNA]</scope>
    <source>
        <strain evidence="2 3">CGMCC 1.12543</strain>
    </source>
</reference>
<dbReference type="AlphaFoldDB" id="A0ABD5RN92"/>
<dbReference type="PANTHER" id="PTHR43434:SF1">
    <property type="entry name" value="PHOSPHOGLYCOLATE PHOSPHATASE"/>
    <property type="match status" value="1"/>
</dbReference>
<evidence type="ECO:0000256" key="1">
    <source>
        <dbReference type="ARBA" id="ARBA00007958"/>
    </source>
</evidence>
<dbReference type="Pfam" id="PF00702">
    <property type="entry name" value="Hydrolase"/>
    <property type="match status" value="1"/>
</dbReference>
<keyword evidence="3" id="KW-1185">Reference proteome</keyword>
<accession>A0ABD5RN92</accession>
<dbReference type="InterPro" id="IPR006439">
    <property type="entry name" value="HAD-SF_hydro_IA"/>
</dbReference>
<evidence type="ECO:0000313" key="2">
    <source>
        <dbReference type="EMBL" id="MFC5971822.1"/>
    </source>
</evidence>
<dbReference type="NCBIfam" id="TIGR01549">
    <property type="entry name" value="HAD-SF-IA-v1"/>
    <property type="match status" value="1"/>
</dbReference>
<dbReference type="SFLD" id="SFLDS00003">
    <property type="entry name" value="Haloacid_Dehalogenase"/>
    <property type="match status" value="1"/>
</dbReference>
<dbReference type="InterPro" id="IPR050155">
    <property type="entry name" value="HAD-like_hydrolase_sf"/>
</dbReference>
<dbReference type="NCBIfam" id="TIGR01509">
    <property type="entry name" value="HAD-SF-IA-v3"/>
    <property type="match status" value="1"/>
</dbReference>
<organism evidence="2 3">
    <name type="scientific">Halomarina salina</name>
    <dbReference type="NCBI Taxonomy" id="1872699"/>
    <lineage>
        <taxon>Archaea</taxon>
        <taxon>Methanobacteriati</taxon>
        <taxon>Methanobacteriota</taxon>
        <taxon>Stenosarchaea group</taxon>
        <taxon>Halobacteria</taxon>
        <taxon>Halobacteriales</taxon>
        <taxon>Natronomonadaceae</taxon>
        <taxon>Halomarina</taxon>
    </lineage>
</organism>
<dbReference type="Gene3D" id="3.40.50.1000">
    <property type="entry name" value="HAD superfamily/HAD-like"/>
    <property type="match status" value="1"/>
</dbReference>
<evidence type="ECO:0000313" key="3">
    <source>
        <dbReference type="Proteomes" id="UP001596099"/>
    </source>
</evidence>
<proteinExistence type="inferred from homology"/>
<dbReference type="InterPro" id="IPR023214">
    <property type="entry name" value="HAD_sf"/>
</dbReference>
<dbReference type="PRINTS" id="PR00413">
    <property type="entry name" value="HADHALOGNASE"/>
</dbReference>
<keyword evidence="2" id="KW-0378">Hydrolase</keyword>
<comment type="caution">
    <text evidence="2">The sequence shown here is derived from an EMBL/GenBank/DDBJ whole genome shotgun (WGS) entry which is preliminary data.</text>
</comment>